<organism evidence="2">
    <name type="scientific">Macrobrachium nipponense</name>
    <name type="common">Oriental river shrimp</name>
    <name type="synonym">Palaemon nipponensis</name>
    <dbReference type="NCBI Taxonomy" id="159736"/>
    <lineage>
        <taxon>Eukaryota</taxon>
        <taxon>Metazoa</taxon>
        <taxon>Ecdysozoa</taxon>
        <taxon>Arthropoda</taxon>
        <taxon>Crustacea</taxon>
        <taxon>Multicrustacea</taxon>
        <taxon>Malacostraca</taxon>
        <taxon>Eumalacostraca</taxon>
        <taxon>Eucarida</taxon>
        <taxon>Decapoda</taxon>
        <taxon>Pleocyemata</taxon>
        <taxon>Caridea</taxon>
        <taxon>Palaemonoidea</taxon>
        <taxon>Palaemonidae</taxon>
        <taxon>Macrobrachium</taxon>
    </lineage>
</organism>
<dbReference type="PANTHER" id="PTHR44086:SF10">
    <property type="entry name" value="THIOSULFATE SULFURTRANSFERASE_RHODANESE-LIKE DOMAIN-CONTAINING PROTEIN 3"/>
    <property type="match status" value="1"/>
</dbReference>
<proteinExistence type="evidence at transcript level"/>
<dbReference type="RefSeq" id="XP_064109845.1">
    <property type="nucleotide sequence ID" value="XM_064253775.1"/>
</dbReference>
<accession>A0A0P0DI15</accession>
<name>A0A0P0DI15_MACNP</name>
<feature type="domain" description="Rhodanese" evidence="1">
    <location>
        <begin position="13"/>
        <end position="114"/>
    </location>
</feature>
<reference evidence="3" key="2">
    <citation type="submission" date="2015-06" db="EMBL/GenBank/DDBJ databases">
        <authorList>
            <person name="Hoefler B.C."/>
            <person name="Straight P.D."/>
        </authorList>
    </citation>
    <scope>NUCLEOTIDE SEQUENCE</scope>
</reference>
<evidence type="ECO:0000259" key="1">
    <source>
        <dbReference type="PROSITE" id="PS50206"/>
    </source>
</evidence>
<dbReference type="AlphaFoldDB" id="A0A0P0DI15"/>
<dbReference type="Pfam" id="PF00581">
    <property type="entry name" value="Rhodanese"/>
    <property type="match status" value="1"/>
</dbReference>
<dbReference type="Gene3D" id="3.40.250.10">
    <property type="entry name" value="Rhodanese-like domain"/>
    <property type="match status" value="1"/>
</dbReference>
<evidence type="ECO:0000313" key="2">
    <source>
        <dbReference type="EMBL" id="ALJ10568.1"/>
    </source>
</evidence>
<dbReference type="PANTHER" id="PTHR44086">
    <property type="entry name" value="THIOSULFATE SULFURTRANSFERASE RDL2, MITOCHONDRIAL-RELATED"/>
    <property type="match status" value="1"/>
</dbReference>
<dbReference type="SMR" id="A0A0P0DI15"/>
<sequence length="117" mass="12490">MSGDITFDELSGKKDSFKIIDVRNPGELESEGHIPGAYNIPMPELEEALKLDNEGFSAKYGFDKPGAGDTVITHCQKGGRARKAGDLMAGSGLTVRVYVGSFDDWKAKGGEIAKGKP</sequence>
<dbReference type="InterPro" id="IPR001763">
    <property type="entry name" value="Rhodanese-like_dom"/>
</dbReference>
<dbReference type="EMBL" id="KR527149">
    <property type="protein sequence ID" value="ALJ10568.1"/>
    <property type="molecule type" value="mRNA"/>
</dbReference>
<dbReference type="SMART" id="SM00450">
    <property type="entry name" value="RHOD"/>
    <property type="match status" value="1"/>
</dbReference>
<reference evidence="2" key="1">
    <citation type="submission" date="2015-05" db="EMBL/GenBank/DDBJ databases">
        <authorList>
            <person name="Wang D.B."/>
            <person name="Wang M."/>
        </authorList>
    </citation>
    <scope>NUCLEOTIDE SEQUENCE</scope>
</reference>
<dbReference type="InterPro" id="IPR036873">
    <property type="entry name" value="Rhodanese-like_dom_sf"/>
</dbReference>
<protein>
    <submittedName>
        <fullName evidence="2">Rhodanese 1-like protein</fullName>
    </submittedName>
    <submittedName>
        <fullName evidence="3">Rhodanese-1</fullName>
    </submittedName>
</protein>
<dbReference type="EMBL" id="KT119482">
    <property type="protein sequence ID" value="ALN22010.1"/>
    <property type="molecule type" value="mRNA"/>
</dbReference>
<dbReference type="PROSITE" id="PS50206">
    <property type="entry name" value="RHODANESE_3"/>
    <property type="match status" value="1"/>
</dbReference>
<dbReference type="SUPFAM" id="SSF52821">
    <property type="entry name" value="Rhodanese/Cell cycle control phosphatase"/>
    <property type="match status" value="1"/>
</dbReference>
<dbReference type="GeneID" id="135217760"/>
<evidence type="ECO:0000313" key="3">
    <source>
        <dbReference type="EMBL" id="ALN22010.1"/>
    </source>
</evidence>
<dbReference type="KEGG" id="mnz:135217760"/>